<evidence type="ECO:0000256" key="1">
    <source>
        <dbReference type="ARBA" id="ARBA00004651"/>
    </source>
</evidence>
<dbReference type="Gene3D" id="1.20.1250.20">
    <property type="entry name" value="MFS general substrate transporter like domains"/>
    <property type="match status" value="2"/>
</dbReference>
<feature type="transmembrane region" description="Helical" evidence="5">
    <location>
        <begin position="318"/>
        <end position="339"/>
    </location>
</feature>
<dbReference type="Pfam" id="PF07690">
    <property type="entry name" value="MFS_1"/>
    <property type="match status" value="1"/>
</dbReference>
<dbReference type="SUPFAM" id="SSF103473">
    <property type="entry name" value="MFS general substrate transporter"/>
    <property type="match status" value="1"/>
</dbReference>
<evidence type="ECO:0000256" key="4">
    <source>
        <dbReference type="ARBA" id="ARBA00023136"/>
    </source>
</evidence>
<dbReference type="InterPro" id="IPR036259">
    <property type="entry name" value="MFS_trans_sf"/>
</dbReference>
<keyword evidence="2 5" id="KW-0812">Transmembrane</keyword>
<feature type="transmembrane region" description="Helical" evidence="5">
    <location>
        <begin position="291"/>
        <end position="312"/>
    </location>
</feature>
<feature type="transmembrane region" description="Helical" evidence="5">
    <location>
        <begin position="163"/>
        <end position="184"/>
    </location>
</feature>
<sequence>MKNANFRYLLAAAGFLITLCLGTLYAWSIFMPSLQAEFGWSRATVTIPFTVAGLVFAFGMAPAGRIQDLKGPRPLVIASAVLSIVGYGLSAMAQNLPWLVISYGIIMGAAMATGYSAAVAGGLKWFPDMKGSATGILVGGFGAAAAVFGPIAHFAVAEFGWRNAFLILGVVFSSIIGLCSFILVNPPQGWRPAGWDPAKAQGIRKHSPEYTGYEFPFKTMLQTRQFWLMWTQYILILCGGFSIIVHLRPLALDLGFSAAAATGLVAIISLSNLGGRFVLSPLSDVIGRLKSFTIVGSLMATATVAASIASIYGIPNLLYFSAIVGGTAFGGYLALSPAFTADMWGMKSVGVNYGAMFTGWGLASFIGPFFAGLMYDAAASYNYVFFVIAALCVPAVLIAHLFVKPAHLKARAMELGLDKCEA</sequence>
<dbReference type="InterPro" id="IPR050327">
    <property type="entry name" value="Proton-linked_MCT"/>
</dbReference>
<gene>
    <name evidence="7" type="ORF">HKBW3S06_00817</name>
</gene>
<accession>A0A6V8NQF4</accession>
<feature type="domain" description="Major facilitator superfamily (MFS) profile" evidence="6">
    <location>
        <begin position="6"/>
        <end position="407"/>
    </location>
</feature>
<protein>
    <recommendedName>
        <fullName evidence="6">Major facilitator superfamily (MFS) profile domain-containing protein</fullName>
    </recommendedName>
</protein>
<comment type="caution">
    <text evidence="7">The sequence shown here is derived from an EMBL/GenBank/DDBJ whole genome shotgun (WGS) entry which is preliminary data.</text>
</comment>
<dbReference type="CDD" id="cd17353">
    <property type="entry name" value="MFS_OFA_like"/>
    <property type="match status" value="1"/>
</dbReference>
<evidence type="ECO:0000313" key="7">
    <source>
        <dbReference type="EMBL" id="GFP21590.1"/>
    </source>
</evidence>
<dbReference type="PROSITE" id="PS50850">
    <property type="entry name" value="MFS"/>
    <property type="match status" value="1"/>
</dbReference>
<evidence type="ECO:0000259" key="6">
    <source>
        <dbReference type="PROSITE" id="PS50850"/>
    </source>
</evidence>
<feature type="transmembrane region" description="Helical" evidence="5">
    <location>
        <begin position="383"/>
        <end position="403"/>
    </location>
</feature>
<evidence type="ECO:0000256" key="2">
    <source>
        <dbReference type="ARBA" id="ARBA00022692"/>
    </source>
</evidence>
<feature type="transmembrane region" description="Helical" evidence="5">
    <location>
        <begin position="100"/>
        <end position="123"/>
    </location>
</feature>
<evidence type="ECO:0000256" key="5">
    <source>
        <dbReference type="SAM" id="Phobius"/>
    </source>
</evidence>
<keyword evidence="3 5" id="KW-1133">Transmembrane helix</keyword>
<dbReference type="GO" id="GO:0005886">
    <property type="term" value="C:plasma membrane"/>
    <property type="evidence" value="ECO:0007669"/>
    <property type="project" value="UniProtKB-SubCell"/>
</dbReference>
<dbReference type="PANTHER" id="PTHR11360">
    <property type="entry name" value="MONOCARBOXYLATE TRANSPORTER"/>
    <property type="match status" value="1"/>
</dbReference>
<name>A0A6V8NQF4_9ACTN</name>
<feature type="transmembrane region" description="Helical" evidence="5">
    <location>
        <begin position="75"/>
        <end position="94"/>
    </location>
</feature>
<feature type="transmembrane region" description="Helical" evidence="5">
    <location>
        <begin position="135"/>
        <end position="157"/>
    </location>
</feature>
<feature type="transmembrane region" description="Helical" evidence="5">
    <location>
        <begin position="42"/>
        <end position="63"/>
    </location>
</feature>
<feature type="transmembrane region" description="Helical" evidence="5">
    <location>
        <begin position="351"/>
        <end position="371"/>
    </location>
</feature>
<keyword evidence="4 5" id="KW-0472">Membrane</keyword>
<dbReference type="InterPro" id="IPR011701">
    <property type="entry name" value="MFS"/>
</dbReference>
<dbReference type="RefSeq" id="WP_176226707.1">
    <property type="nucleotide sequence ID" value="NZ_BLRV01000066.1"/>
</dbReference>
<dbReference type="EMBL" id="BLRV01000066">
    <property type="protein sequence ID" value="GFP21590.1"/>
    <property type="molecule type" value="Genomic_DNA"/>
</dbReference>
<proteinExistence type="predicted"/>
<feature type="transmembrane region" description="Helical" evidence="5">
    <location>
        <begin position="226"/>
        <end position="248"/>
    </location>
</feature>
<evidence type="ECO:0000313" key="8">
    <source>
        <dbReference type="Proteomes" id="UP000580051"/>
    </source>
</evidence>
<dbReference type="GO" id="GO:0022857">
    <property type="term" value="F:transmembrane transporter activity"/>
    <property type="evidence" value="ECO:0007669"/>
    <property type="project" value="InterPro"/>
</dbReference>
<evidence type="ECO:0000256" key="3">
    <source>
        <dbReference type="ARBA" id="ARBA00022989"/>
    </source>
</evidence>
<dbReference type="AlphaFoldDB" id="A0A6V8NQF4"/>
<reference evidence="7 8" key="1">
    <citation type="journal article" date="2020" name="Front. Microbiol.">
        <title>Single-cell genomics of novel Actinobacteria with the Wood-Ljungdahl pathway discovered in a serpentinizing system.</title>
        <authorList>
            <person name="Merino N."/>
            <person name="Kawai M."/>
            <person name="Boyd E.S."/>
            <person name="Colman D.R."/>
            <person name="McGlynn S.E."/>
            <person name="Nealson K.H."/>
            <person name="Kurokawa K."/>
            <person name="Hongoh Y."/>
        </authorList>
    </citation>
    <scope>NUCLEOTIDE SEQUENCE [LARGE SCALE GENOMIC DNA]</scope>
    <source>
        <strain evidence="7 8">S06</strain>
    </source>
</reference>
<dbReference type="InterPro" id="IPR020846">
    <property type="entry name" value="MFS_dom"/>
</dbReference>
<organism evidence="7 8">
    <name type="scientific">Candidatus Hakubella thermalkaliphila</name>
    <dbReference type="NCBI Taxonomy" id="2754717"/>
    <lineage>
        <taxon>Bacteria</taxon>
        <taxon>Bacillati</taxon>
        <taxon>Actinomycetota</taxon>
        <taxon>Actinomycetota incertae sedis</taxon>
        <taxon>Candidatus Hakubellales</taxon>
        <taxon>Candidatus Hakubellaceae</taxon>
        <taxon>Candidatus Hakubella</taxon>
    </lineage>
</organism>
<comment type="subcellular location">
    <subcellularLocation>
        <location evidence="1">Cell membrane</location>
        <topology evidence="1">Multi-pass membrane protein</topology>
    </subcellularLocation>
</comment>
<dbReference type="Proteomes" id="UP000580051">
    <property type="component" value="Unassembled WGS sequence"/>
</dbReference>
<feature type="transmembrane region" description="Helical" evidence="5">
    <location>
        <begin position="254"/>
        <end position="279"/>
    </location>
</feature>